<keyword evidence="3" id="KW-1185">Reference proteome</keyword>
<protein>
    <submittedName>
        <fullName evidence="2">Uncharacterized protein</fullName>
    </submittedName>
</protein>
<evidence type="ECO:0000313" key="3">
    <source>
        <dbReference type="Proteomes" id="UP001374535"/>
    </source>
</evidence>
<name>A0AAQ3NJG0_VIGMU</name>
<gene>
    <name evidence="2" type="ORF">V8G54_014631</name>
</gene>
<dbReference type="EMBL" id="CP144696">
    <property type="protein sequence ID" value="WVZ10101.1"/>
    <property type="molecule type" value="Genomic_DNA"/>
</dbReference>
<sequence length="138" mass="14839">MGKQPKVKGFPSTSFIVVVVGLFTNDIDDQEEKLEPREDATDSESELQSNLANMSKPITSSSWKQSWDDFLLFPCLTLFFQNLSLDGDEDLESGTHGLGSPRLRSAGGGLSGGRSSFGRSFATPGCISHLNGTPSPLL</sequence>
<organism evidence="2 3">
    <name type="scientific">Vigna mungo</name>
    <name type="common">Black gram</name>
    <name type="synonym">Phaseolus mungo</name>
    <dbReference type="NCBI Taxonomy" id="3915"/>
    <lineage>
        <taxon>Eukaryota</taxon>
        <taxon>Viridiplantae</taxon>
        <taxon>Streptophyta</taxon>
        <taxon>Embryophyta</taxon>
        <taxon>Tracheophyta</taxon>
        <taxon>Spermatophyta</taxon>
        <taxon>Magnoliopsida</taxon>
        <taxon>eudicotyledons</taxon>
        <taxon>Gunneridae</taxon>
        <taxon>Pentapetalae</taxon>
        <taxon>rosids</taxon>
        <taxon>fabids</taxon>
        <taxon>Fabales</taxon>
        <taxon>Fabaceae</taxon>
        <taxon>Papilionoideae</taxon>
        <taxon>50 kb inversion clade</taxon>
        <taxon>NPAAA clade</taxon>
        <taxon>indigoferoid/millettioid clade</taxon>
        <taxon>Phaseoleae</taxon>
        <taxon>Vigna</taxon>
    </lineage>
</organism>
<evidence type="ECO:0000313" key="2">
    <source>
        <dbReference type="EMBL" id="WVZ10101.1"/>
    </source>
</evidence>
<evidence type="ECO:0000256" key="1">
    <source>
        <dbReference type="SAM" id="MobiDB-lite"/>
    </source>
</evidence>
<feature type="region of interest" description="Disordered" evidence="1">
    <location>
        <begin position="29"/>
        <end position="54"/>
    </location>
</feature>
<feature type="region of interest" description="Disordered" evidence="1">
    <location>
        <begin position="90"/>
        <end position="111"/>
    </location>
</feature>
<reference evidence="2 3" key="1">
    <citation type="journal article" date="2023" name="Life. Sci Alliance">
        <title>Evolutionary insights into 3D genome organization and epigenetic landscape of Vigna mungo.</title>
        <authorList>
            <person name="Junaid A."/>
            <person name="Singh B."/>
            <person name="Bhatia S."/>
        </authorList>
    </citation>
    <scope>NUCLEOTIDE SEQUENCE [LARGE SCALE GENOMIC DNA]</scope>
    <source>
        <strain evidence="2">Urdbean</strain>
    </source>
</reference>
<proteinExistence type="predicted"/>
<accession>A0AAQ3NJG0</accession>
<dbReference type="AlphaFoldDB" id="A0AAQ3NJG0"/>
<dbReference type="Proteomes" id="UP001374535">
    <property type="component" value="Chromosome 5"/>
</dbReference>